<evidence type="ECO:0000313" key="3">
    <source>
        <dbReference type="Proteomes" id="UP000006901"/>
    </source>
</evidence>
<evidence type="ECO:0000313" key="2">
    <source>
        <dbReference type="EMBL" id="ACK75352.1"/>
    </source>
</evidence>
<keyword evidence="2" id="KW-0614">Plasmid</keyword>
<dbReference type="SMR" id="A0A0H3C3D7"/>
<dbReference type="RefSeq" id="WP_012614955.1">
    <property type="nucleotide sequence ID" value="NC_011780.1"/>
</dbReference>
<dbReference type="Pfam" id="PF20424">
    <property type="entry name" value="PilZN3"/>
    <property type="match status" value="1"/>
</dbReference>
<dbReference type="InterPro" id="IPR046853">
    <property type="entry name" value="PilZN3"/>
</dbReference>
<protein>
    <recommendedName>
        <fullName evidence="1">PilZN3 domain-containing protein</fullName>
    </recommendedName>
</protein>
<dbReference type="EMBL" id="CP001210">
    <property type="protein sequence ID" value="ACK75352.1"/>
    <property type="molecule type" value="Genomic_DNA"/>
</dbReference>
<dbReference type="AlphaFoldDB" id="A0A0H3C3D7"/>
<sequence>MAVSSKKIREYRNKYRDKEIKLSAEINTFLNIRSVVNIIIDSYSTFGIIYSISMDSIKIIFDENDILSVLAKNKNFCSIRINKDLDFKDSSDFFPDFTGNLLSIFTYSYQNKEYKLLKFEFSTCIPEEILFKVGKLFELKFGQNQRIHERIIVDKNSIRRLKIDFDKVFINFNGSKHKCLVKDLSYGGALVIIYFNGILDEDMVADLIFSFEFIDKEIFIKGKAKSISVIQTPHGKVFALGISFDESNIPLEYTMIIHNYFNFFED</sequence>
<organism evidence="2 3">
    <name type="scientific">Borreliella burgdorferi (strain ZS7)</name>
    <name type="common">Borrelia burgdorferi</name>
    <dbReference type="NCBI Taxonomy" id="445985"/>
    <lineage>
        <taxon>Bacteria</taxon>
        <taxon>Pseudomonadati</taxon>
        <taxon>Spirochaetota</taxon>
        <taxon>Spirochaetia</taxon>
        <taxon>Spirochaetales</taxon>
        <taxon>Borreliaceae</taxon>
        <taxon>Borreliella</taxon>
    </lineage>
</organism>
<gene>
    <name evidence="2" type="ordered locus">BbuZS7_F20</name>
</gene>
<name>A0A0H3C3D7_BORBZ</name>
<dbReference type="Proteomes" id="UP000006901">
    <property type="component" value="Plasmid ZS7_lp28-1"/>
</dbReference>
<evidence type="ECO:0000259" key="1">
    <source>
        <dbReference type="Pfam" id="PF20424"/>
    </source>
</evidence>
<proteinExistence type="predicted"/>
<accession>A0A0H3C3D7</accession>
<reference evidence="2 3" key="1">
    <citation type="journal article" date="2011" name="J. Bacteriol.">
        <title>Whole-genome sequences of thirteen isolates of Borrelia burgdorferi.</title>
        <authorList>
            <person name="Schutzer S.E."/>
            <person name="Fraser-Liggett C.M."/>
            <person name="Casjens S.R."/>
            <person name="Qiu W.G."/>
            <person name="Dunn J.J."/>
            <person name="Mongodin E.F."/>
            <person name="Luft B.J."/>
        </authorList>
    </citation>
    <scope>NUCLEOTIDE SEQUENCE [LARGE SCALE GENOMIC DNA]</scope>
    <source>
        <strain evidence="2 3">ZS7</strain>
        <plasmid evidence="2 3">ZS7_lp28-1</plasmid>
    </source>
</reference>
<dbReference type="HOGENOM" id="CLU_1064233_0_0_12"/>
<geneLocation type="plasmid" evidence="2 3">
    <name>ZS7_lp28-1</name>
</geneLocation>
<feature type="domain" description="PilZN3" evidence="1">
    <location>
        <begin position="6"/>
        <end position="140"/>
    </location>
</feature>
<dbReference type="KEGG" id="bbz:BbuZS7_F20"/>